<proteinExistence type="predicted"/>
<reference evidence="2 3" key="1">
    <citation type="journal article" date="2019" name="Fungal Biol. Biotechnol.">
        <title>Draft genome sequence of fastidious pathogen Ceratobasidium theobromae, which causes vascular-streak dieback in Theobroma cacao.</title>
        <authorList>
            <person name="Ali S.S."/>
            <person name="Asman A."/>
            <person name="Shao J."/>
            <person name="Firmansyah A.P."/>
            <person name="Susilo A.W."/>
            <person name="Rosmana A."/>
            <person name="McMahon P."/>
            <person name="Junaid M."/>
            <person name="Guest D."/>
            <person name="Kheng T.Y."/>
            <person name="Meinhardt L.W."/>
            <person name="Bailey B.A."/>
        </authorList>
    </citation>
    <scope>NUCLEOTIDE SEQUENCE [LARGE SCALE GENOMIC DNA]</scope>
    <source>
        <strain evidence="2 3">CT2</strain>
    </source>
</reference>
<name>A0A5N5QAB0_9AGAM</name>
<dbReference type="EMBL" id="SSOP01000410">
    <property type="protein sequence ID" value="KAB5588604.1"/>
    <property type="molecule type" value="Genomic_DNA"/>
</dbReference>
<gene>
    <name evidence="2" type="ORF">CTheo_7955</name>
</gene>
<keyword evidence="3" id="KW-1185">Reference proteome</keyword>
<sequence length="310" mass="32017">MPALPQDAPSHYLVSRKGGGGGRGGGGGKGGSKGGSRGSGSKGGKSISGLSGKSSSPGSRGGGSITTIPAGSRFAGRQAGSGTRDNVYGGSYYGSGFPYGAYGSTWVGGRPFPFYYWPVYIGPNEYYGASEYGPPNSTDRPGGPMAAISVYTADLKYNTSDVYRILGDMESVSTVLSALQSNCSVVGGTIFSYDPTSSDLAHSLPRVESVIQWYRASSFALALDGYNNTVAASNLPAALSNNTQQLVATLSPATPLPGHLNRAFLDCVNYTTASSIPLIDAGLSNAPPIQGLGLLCLLWSIWILFKNTFL</sequence>
<organism evidence="2 3">
    <name type="scientific">Ceratobasidium theobromae</name>
    <dbReference type="NCBI Taxonomy" id="1582974"/>
    <lineage>
        <taxon>Eukaryota</taxon>
        <taxon>Fungi</taxon>
        <taxon>Dikarya</taxon>
        <taxon>Basidiomycota</taxon>
        <taxon>Agaricomycotina</taxon>
        <taxon>Agaricomycetes</taxon>
        <taxon>Cantharellales</taxon>
        <taxon>Ceratobasidiaceae</taxon>
        <taxon>Ceratobasidium</taxon>
    </lineage>
</organism>
<comment type="caution">
    <text evidence="2">The sequence shown here is derived from an EMBL/GenBank/DDBJ whole genome shotgun (WGS) entry which is preliminary data.</text>
</comment>
<protein>
    <submittedName>
        <fullName evidence="2">Uncharacterized protein</fullName>
    </submittedName>
</protein>
<evidence type="ECO:0000313" key="3">
    <source>
        <dbReference type="Proteomes" id="UP000383932"/>
    </source>
</evidence>
<evidence type="ECO:0000313" key="2">
    <source>
        <dbReference type="EMBL" id="KAB5588604.1"/>
    </source>
</evidence>
<feature type="compositionally biased region" description="Gly residues" evidence="1">
    <location>
        <begin position="17"/>
        <end position="43"/>
    </location>
</feature>
<dbReference type="Proteomes" id="UP000383932">
    <property type="component" value="Unassembled WGS sequence"/>
</dbReference>
<dbReference type="AlphaFoldDB" id="A0A5N5QAB0"/>
<accession>A0A5N5QAB0</accession>
<feature type="region of interest" description="Disordered" evidence="1">
    <location>
        <begin position="1"/>
        <end position="81"/>
    </location>
</feature>
<feature type="compositionally biased region" description="Low complexity" evidence="1">
    <location>
        <begin position="44"/>
        <end position="58"/>
    </location>
</feature>
<dbReference type="OrthoDB" id="3365917at2759"/>
<evidence type="ECO:0000256" key="1">
    <source>
        <dbReference type="SAM" id="MobiDB-lite"/>
    </source>
</evidence>